<keyword evidence="6" id="KW-0132">Cell division</keyword>
<evidence type="ECO:0000256" key="10">
    <source>
        <dbReference type="ARBA" id="ARBA00023328"/>
    </source>
</evidence>
<accession>A0AAN7LW65</accession>
<dbReference type="InterPro" id="IPR046362">
    <property type="entry name" value="Zw10/DSL1_C_sf"/>
</dbReference>
<keyword evidence="7" id="KW-0498">Mitosis</keyword>
<keyword evidence="10" id="KW-0137">Centromere</keyword>
<evidence type="ECO:0000256" key="5">
    <source>
        <dbReference type="ARBA" id="ARBA00022490"/>
    </source>
</evidence>
<evidence type="ECO:0000256" key="3">
    <source>
        <dbReference type="ARBA" id="ARBA00006245"/>
    </source>
</evidence>
<feature type="domain" description="ZW10 C-terminal helical" evidence="14">
    <location>
        <begin position="601"/>
        <end position="757"/>
    </location>
</feature>
<feature type="domain" description="Centromere/kinetochore protein zw10 C-terminal" evidence="13">
    <location>
        <begin position="449"/>
        <end position="577"/>
    </location>
</feature>
<evidence type="ECO:0000259" key="14">
    <source>
        <dbReference type="Pfam" id="PF22766"/>
    </source>
</evidence>
<dbReference type="EMBL" id="JAXQNO010000006">
    <property type="protein sequence ID" value="KAK4796918.1"/>
    <property type="molecule type" value="Genomic_DNA"/>
</dbReference>
<evidence type="ECO:0000256" key="1">
    <source>
        <dbReference type="ARBA" id="ARBA00004496"/>
    </source>
</evidence>
<keyword evidence="4" id="KW-0158">Chromosome</keyword>
<dbReference type="InterPro" id="IPR048344">
    <property type="entry name" value="Zw10_middle"/>
</dbReference>
<name>A0AAN7LW65_TRANT</name>
<dbReference type="GO" id="GO:1990423">
    <property type="term" value="C:RZZ complex"/>
    <property type="evidence" value="ECO:0007669"/>
    <property type="project" value="TreeGrafter"/>
</dbReference>
<dbReference type="Pfam" id="PF06248">
    <property type="entry name" value="Zw10_N"/>
    <property type="match status" value="1"/>
</dbReference>
<dbReference type="GO" id="GO:0051301">
    <property type="term" value="P:cell division"/>
    <property type="evidence" value="ECO:0007669"/>
    <property type="project" value="UniProtKB-KW"/>
</dbReference>
<gene>
    <name evidence="15" type="ORF">SAY86_029244</name>
</gene>
<dbReference type="InterPro" id="IPR048343">
    <property type="entry name" value="ZW10_C"/>
</dbReference>
<dbReference type="InterPro" id="IPR009361">
    <property type="entry name" value="Zw10_N"/>
</dbReference>
<dbReference type="Pfam" id="PF20665">
    <property type="entry name" value="Zw10_middle"/>
    <property type="match status" value="1"/>
</dbReference>
<sequence>MEVLFNKINVRDLLSSADISDPSSPLSAPDLRLLINRLESHSQSIKAQVRSYLLSHQPEFSSLFSLCSDVVSRTDDISEDFNGLMRLISDCPIDVEISRAVSDIDKRTKEVKVKKELLGLVTTIWGLTERFRTTKEAIRSGKLKFAAQELRELKVAVRLSDSDGNQNEGEPLVYGLLKKEWHESFEEIREVLSKFVDQAIRYDPKMSRVHVKYQLGAHGTEVRLFEVFEALDVLGLLDYGLARVADLMIKYIITRVINHGSPIAFVEELSKDSENIVEAILKIEQSSGHGVENQDSETIFSEIILVVKFTCEHICFQNAHWIHSFGRLTWPRISELIISNVLSKVMPEDAYEVSNFQKVIDSTTEFENALKDMSFISVSDSTEQRLSNFAENVEVHFAAKRKVDILAKARKMLLSCNFAIPEEHIRKGEIGSSDSITKDPSDHIVDLLFLSDRCFVSTAASELMKLVHQTLQDVCMSSARVALELYHAARDALLLYEAIIPVKQEKQLDGINQVAVLMHNDFFYLSQEVLGLAFQYRSDFPDSLKERAVFLDLAPRFQMKAEDILQREIQVVIYNLKEAIDGADGFQNTHQVQQFQSAKFSIDQVIFILEKVRIIWELILSSSTYYKSMGAAVQSVLSRIVKDILFLDDMAAEETLQLQKLIIMMLEGLSPLLGSLSAASREMKLLETTSSCLDDLLPSLQKVRKLAELLDMPLRSITAAWESGNLFNCGFTLAEVKDFIKAIFADSPLRKECLWRIENTNF</sequence>
<evidence type="ECO:0000256" key="2">
    <source>
        <dbReference type="ARBA" id="ARBA00004629"/>
    </source>
</evidence>
<evidence type="ECO:0000313" key="16">
    <source>
        <dbReference type="Proteomes" id="UP001346149"/>
    </source>
</evidence>
<dbReference type="InterPro" id="IPR055148">
    <property type="entry name" value="ZW10_C_2"/>
</dbReference>
<evidence type="ECO:0000259" key="13">
    <source>
        <dbReference type="Pfam" id="PF20666"/>
    </source>
</evidence>
<dbReference type="PANTHER" id="PTHR12205">
    <property type="entry name" value="CENTROMERE/KINETOCHORE PROTEIN ZW10"/>
    <property type="match status" value="1"/>
</dbReference>
<evidence type="ECO:0000256" key="7">
    <source>
        <dbReference type="ARBA" id="ARBA00022776"/>
    </source>
</evidence>
<dbReference type="PANTHER" id="PTHR12205:SF0">
    <property type="entry name" value="CENTROMERE_KINETOCHORE PROTEIN ZW10 HOMOLOG"/>
    <property type="match status" value="1"/>
</dbReference>
<feature type="domain" description="Centromere/kinetochore protein zw10 middle" evidence="12">
    <location>
        <begin position="178"/>
        <end position="413"/>
    </location>
</feature>
<keyword evidence="16" id="KW-1185">Reference proteome</keyword>
<dbReference type="GO" id="GO:0006888">
    <property type="term" value="P:endoplasmic reticulum to Golgi vesicle-mediated transport"/>
    <property type="evidence" value="ECO:0007669"/>
    <property type="project" value="TreeGrafter"/>
</dbReference>
<comment type="subcellular location">
    <subcellularLocation>
        <location evidence="2">Chromosome</location>
        <location evidence="2">Centromere</location>
        <location evidence="2">Kinetochore</location>
    </subcellularLocation>
    <subcellularLocation>
        <location evidence="1">Cytoplasm</location>
    </subcellularLocation>
</comment>
<dbReference type="GO" id="GO:0007094">
    <property type="term" value="P:mitotic spindle assembly checkpoint signaling"/>
    <property type="evidence" value="ECO:0007669"/>
    <property type="project" value="TreeGrafter"/>
</dbReference>
<evidence type="ECO:0000256" key="6">
    <source>
        <dbReference type="ARBA" id="ARBA00022618"/>
    </source>
</evidence>
<dbReference type="Pfam" id="PF22766">
    <property type="entry name" value="ZW10_C2"/>
    <property type="match status" value="1"/>
</dbReference>
<evidence type="ECO:0000259" key="11">
    <source>
        <dbReference type="Pfam" id="PF06248"/>
    </source>
</evidence>
<comment type="caution">
    <text evidence="15">The sequence shown here is derived from an EMBL/GenBank/DDBJ whole genome shotgun (WGS) entry which is preliminary data.</text>
</comment>
<evidence type="ECO:0000256" key="4">
    <source>
        <dbReference type="ARBA" id="ARBA00022454"/>
    </source>
</evidence>
<comment type="similarity">
    <text evidence="3">Belongs to the ZW10 family.</text>
</comment>
<keyword evidence="9" id="KW-0131">Cell cycle</keyword>
<dbReference type="GO" id="GO:0005634">
    <property type="term" value="C:nucleus"/>
    <property type="evidence" value="ECO:0007669"/>
    <property type="project" value="InterPro"/>
</dbReference>
<dbReference type="Pfam" id="PF20666">
    <property type="entry name" value="ZW10_C"/>
    <property type="match status" value="1"/>
</dbReference>
<keyword evidence="8" id="KW-0995">Kinetochore</keyword>
<dbReference type="Proteomes" id="UP001346149">
    <property type="component" value="Unassembled WGS sequence"/>
</dbReference>
<dbReference type="AlphaFoldDB" id="A0AAN7LW65"/>
<evidence type="ECO:0008006" key="17">
    <source>
        <dbReference type="Google" id="ProtNLM"/>
    </source>
</evidence>
<feature type="domain" description="Centromere/kinetochore protein zw10 N-terminal" evidence="11">
    <location>
        <begin position="38"/>
        <end position="129"/>
    </location>
</feature>
<organism evidence="15 16">
    <name type="scientific">Trapa natans</name>
    <name type="common">Water chestnut</name>
    <dbReference type="NCBI Taxonomy" id="22666"/>
    <lineage>
        <taxon>Eukaryota</taxon>
        <taxon>Viridiplantae</taxon>
        <taxon>Streptophyta</taxon>
        <taxon>Embryophyta</taxon>
        <taxon>Tracheophyta</taxon>
        <taxon>Spermatophyta</taxon>
        <taxon>Magnoliopsida</taxon>
        <taxon>eudicotyledons</taxon>
        <taxon>Gunneridae</taxon>
        <taxon>Pentapetalae</taxon>
        <taxon>rosids</taxon>
        <taxon>malvids</taxon>
        <taxon>Myrtales</taxon>
        <taxon>Lythraceae</taxon>
        <taxon>Trapa</taxon>
    </lineage>
</organism>
<evidence type="ECO:0000313" key="15">
    <source>
        <dbReference type="EMBL" id="KAK4796918.1"/>
    </source>
</evidence>
<evidence type="ECO:0000256" key="9">
    <source>
        <dbReference type="ARBA" id="ARBA00023306"/>
    </source>
</evidence>
<proteinExistence type="inferred from homology"/>
<protein>
    <recommendedName>
        <fullName evidence="17">Centromere/kinetochore protein zw10-like protein</fullName>
    </recommendedName>
</protein>
<evidence type="ECO:0000256" key="8">
    <source>
        <dbReference type="ARBA" id="ARBA00022838"/>
    </source>
</evidence>
<dbReference type="Gene3D" id="1.10.357.150">
    <property type="match status" value="1"/>
</dbReference>
<keyword evidence="5" id="KW-0963">Cytoplasm</keyword>
<dbReference type="GO" id="GO:0005737">
    <property type="term" value="C:cytoplasm"/>
    <property type="evidence" value="ECO:0007669"/>
    <property type="project" value="UniProtKB-SubCell"/>
</dbReference>
<reference evidence="15 16" key="1">
    <citation type="journal article" date="2023" name="Hortic Res">
        <title>Pangenome of water caltrop reveals structural variations and asymmetric subgenome divergence after allopolyploidization.</title>
        <authorList>
            <person name="Zhang X."/>
            <person name="Chen Y."/>
            <person name="Wang L."/>
            <person name="Yuan Y."/>
            <person name="Fang M."/>
            <person name="Shi L."/>
            <person name="Lu R."/>
            <person name="Comes H.P."/>
            <person name="Ma Y."/>
            <person name="Chen Y."/>
            <person name="Huang G."/>
            <person name="Zhou Y."/>
            <person name="Zheng Z."/>
            <person name="Qiu Y."/>
        </authorList>
    </citation>
    <scope>NUCLEOTIDE SEQUENCE [LARGE SCALE GENOMIC DNA]</scope>
    <source>
        <strain evidence="15">F231</strain>
    </source>
</reference>
<evidence type="ECO:0000259" key="12">
    <source>
        <dbReference type="Pfam" id="PF20665"/>
    </source>
</evidence>